<dbReference type="AlphaFoldDB" id="A0A1G2T2I1"/>
<sequence>MSLTSGAFAVLPAVNPLGTTSEAQVAEVQQITLTVKSEDYEPLSDPKNVERFLGDYFADMPLMAKIAKCESRNRHYDKNGSVLRGEVTPLDRGVMQINLYYHEGTAVKLGLDLHNIDDNVAYARYLYEKQGAKPWMSSSACWSKFSEKEIAKK</sequence>
<dbReference type="InterPro" id="IPR023346">
    <property type="entry name" value="Lysozyme-like_dom_sf"/>
</dbReference>
<organism evidence="1 2">
    <name type="scientific">Candidatus Zambryskibacteria bacterium RIFCSPHIGHO2_01_FULL_49_18</name>
    <dbReference type="NCBI Taxonomy" id="1802740"/>
    <lineage>
        <taxon>Bacteria</taxon>
        <taxon>Candidatus Zambryskiibacteriota</taxon>
    </lineage>
</organism>
<name>A0A1G2T2I1_9BACT</name>
<evidence type="ECO:0000313" key="1">
    <source>
        <dbReference type="EMBL" id="OHA91342.1"/>
    </source>
</evidence>
<dbReference type="EMBL" id="MHVJ01000013">
    <property type="protein sequence ID" value="OHA91342.1"/>
    <property type="molecule type" value="Genomic_DNA"/>
</dbReference>
<accession>A0A1G2T2I1</accession>
<proteinExistence type="predicted"/>
<gene>
    <name evidence="1" type="ORF">A2758_02695</name>
</gene>
<evidence type="ECO:0000313" key="2">
    <source>
        <dbReference type="Proteomes" id="UP000178612"/>
    </source>
</evidence>
<dbReference type="Proteomes" id="UP000178612">
    <property type="component" value="Unassembled WGS sequence"/>
</dbReference>
<comment type="caution">
    <text evidence="1">The sequence shown here is derived from an EMBL/GenBank/DDBJ whole genome shotgun (WGS) entry which is preliminary data.</text>
</comment>
<protein>
    <recommendedName>
        <fullName evidence="3">Transglycosylase SLT domain-containing protein</fullName>
    </recommendedName>
</protein>
<reference evidence="1 2" key="1">
    <citation type="journal article" date="2016" name="Nat. Commun.">
        <title>Thousands of microbial genomes shed light on interconnected biogeochemical processes in an aquifer system.</title>
        <authorList>
            <person name="Anantharaman K."/>
            <person name="Brown C.T."/>
            <person name="Hug L.A."/>
            <person name="Sharon I."/>
            <person name="Castelle C.J."/>
            <person name="Probst A.J."/>
            <person name="Thomas B.C."/>
            <person name="Singh A."/>
            <person name="Wilkins M.J."/>
            <person name="Karaoz U."/>
            <person name="Brodie E.L."/>
            <person name="Williams K.H."/>
            <person name="Hubbard S.S."/>
            <person name="Banfield J.F."/>
        </authorList>
    </citation>
    <scope>NUCLEOTIDE SEQUENCE [LARGE SCALE GENOMIC DNA]</scope>
</reference>
<evidence type="ECO:0008006" key="3">
    <source>
        <dbReference type="Google" id="ProtNLM"/>
    </source>
</evidence>
<dbReference type="SUPFAM" id="SSF53955">
    <property type="entry name" value="Lysozyme-like"/>
    <property type="match status" value="1"/>
</dbReference>